<sequence>MKNLPINDVTYWLPESVAELMTLVQQAKDNNQTIAVRGAAHSFPMVKQAEQANMAHPNTSLYIMLSHLNSVTFDRPNYRVTVQAGCHLGYDPFDPTGVSKLENSLLYQLDPFYLDGMRPDLTGWCLPDLGGISHQTVGGFIATGSSGGSTKFAFENAIVAVDLVYYGHQNPDDPGSPVGVYQKTVQRPAPANLDDDFFGLAFANLGMMGIITAVTFDCSPVAFTDPQGNTYRTFDIAGQEAITTIDTCAVNLFSTHAPGPTARPDLQTFLQQTDYTRLIWWPQTDLEATPPNPGRVVVWQAKRTVPQSSGTNPYVPYSPYQELTYTPGGAVPVPGSMPPGLLPLAMLADLLFTAIGQWPIWLENVLGPNNPLTTIIEKGVADNRQTIFQDLLNVFVKLDPLGQHQQFSDSWWRGLPMDNQMSDKLFPVWFTELWIPIEQTTALMNELHAFYKSDPNHASTFCVEIYAAGRTDFWLSPAYQHDVIRIDIFWFANNTGDPIAYYSLFWNLLRKYKFRPHWGKYMPNPAQDPAWKGYLAANYPKWDQWHALRQKMDPYQLLVSDYWRDRLEILQPH</sequence>
<dbReference type="AlphaFoldDB" id="A0A939G487"/>
<evidence type="ECO:0000259" key="2">
    <source>
        <dbReference type="PROSITE" id="PS51387"/>
    </source>
</evidence>
<evidence type="ECO:0000313" key="4">
    <source>
        <dbReference type="Proteomes" id="UP000664795"/>
    </source>
</evidence>
<dbReference type="Gene3D" id="3.30.70.2520">
    <property type="match status" value="1"/>
</dbReference>
<dbReference type="RefSeq" id="WP_207335765.1">
    <property type="nucleotide sequence ID" value="NZ_JAFMYU010000008.1"/>
</dbReference>
<protein>
    <submittedName>
        <fullName evidence="3">FAD-binding protein</fullName>
    </submittedName>
</protein>
<comment type="caution">
    <text evidence="3">The sequence shown here is derived from an EMBL/GenBank/DDBJ whole genome shotgun (WGS) entry which is preliminary data.</text>
</comment>
<dbReference type="Pfam" id="PF04030">
    <property type="entry name" value="ALO"/>
    <property type="match status" value="1"/>
</dbReference>
<proteinExistence type="predicted"/>
<keyword evidence="1" id="KW-0560">Oxidoreductase</keyword>
<dbReference type="InterPro" id="IPR007173">
    <property type="entry name" value="ALO_C"/>
</dbReference>
<dbReference type="PROSITE" id="PS51387">
    <property type="entry name" value="FAD_PCMH"/>
    <property type="match status" value="1"/>
</dbReference>
<dbReference type="PANTHER" id="PTHR43762">
    <property type="entry name" value="L-GULONOLACTONE OXIDASE"/>
    <property type="match status" value="1"/>
</dbReference>
<evidence type="ECO:0000313" key="3">
    <source>
        <dbReference type="EMBL" id="MBO0931804.1"/>
    </source>
</evidence>
<dbReference type="PANTHER" id="PTHR43762:SF1">
    <property type="entry name" value="D-ARABINONO-1,4-LACTONE OXIDASE"/>
    <property type="match status" value="1"/>
</dbReference>
<dbReference type="Gene3D" id="3.30.465.10">
    <property type="match status" value="2"/>
</dbReference>
<feature type="domain" description="FAD-binding PCMH-type" evidence="2">
    <location>
        <begin position="1"/>
        <end position="221"/>
    </location>
</feature>
<name>A0A939G487_9BACT</name>
<keyword evidence="4" id="KW-1185">Reference proteome</keyword>
<accession>A0A939G487</accession>
<dbReference type="Proteomes" id="UP000664795">
    <property type="component" value="Unassembled WGS sequence"/>
</dbReference>
<dbReference type="InterPro" id="IPR006094">
    <property type="entry name" value="Oxid_FAD_bind_N"/>
</dbReference>
<reference evidence="3 4" key="1">
    <citation type="submission" date="2021-03" db="EMBL/GenBank/DDBJ databases">
        <title>Fibrella sp. HMF5036 genome sequencing and assembly.</title>
        <authorList>
            <person name="Kang H."/>
            <person name="Kim H."/>
            <person name="Bae S."/>
            <person name="Joh K."/>
        </authorList>
    </citation>
    <scope>NUCLEOTIDE SEQUENCE [LARGE SCALE GENOMIC DNA]</scope>
    <source>
        <strain evidence="3 4">HMF5036</strain>
    </source>
</reference>
<dbReference type="EMBL" id="JAFMYU010000008">
    <property type="protein sequence ID" value="MBO0931804.1"/>
    <property type="molecule type" value="Genomic_DNA"/>
</dbReference>
<dbReference type="Pfam" id="PF01565">
    <property type="entry name" value="FAD_binding_4"/>
    <property type="match status" value="1"/>
</dbReference>
<dbReference type="InterPro" id="IPR010031">
    <property type="entry name" value="FAD_lactone_oxidase-like"/>
</dbReference>
<dbReference type="GO" id="GO:0071949">
    <property type="term" value="F:FAD binding"/>
    <property type="evidence" value="ECO:0007669"/>
    <property type="project" value="InterPro"/>
</dbReference>
<dbReference type="GO" id="GO:0016020">
    <property type="term" value="C:membrane"/>
    <property type="evidence" value="ECO:0007669"/>
    <property type="project" value="InterPro"/>
</dbReference>
<dbReference type="GO" id="GO:0003885">
    <property type="term" value="F:D-arabinono-1,4-lactone oxidase activity"/>
    <property type="evidence" value="ECO:0007669"/>
    <property type="project" value="InterPro"/>
</dbReference>
<dbReference type="SUPFAM" id="SSF56176">
    <property type="entry name" value="FAD-binding/transporter-associated domain-like"/>
    <property type="match status" value="2"/>
</dbReference>
<dbReference type="InterPro" id="IPR036318">
    <property type="entry name" value="FAD-bd_PCMH-like_sf"/>
</dbReference>
<dbReference type="InterPro" id="IPR016169">
    <property type="entry name" value="FAD-bd_PCMH_sub2"/>
</dbReference>
<evidence type="ECO:0000256" key="1">
    <source>
        <dbReference type="ARBA" id="ARBA00023002"/>
    </source>
</evidence>
<dbReference type="InterPro" id="IPR016166">
    <property type="entry name" value="FAD-bd_PCMH"/>
</dbReference>
<gene>
    <name evidence="3" type="ORF">J2I48_12415</name>
</gene>
<organism evidence="3 4">
    <name type="scientific">Fibrella aquatilis</name>
    <dbReference type="NCBI Taxonomy" id="2817059"/>
    <lineage>
        <taxon>Bacteria</taxon>
        <taxon>Pseudomonadati</taxon>
        <taxon>Bacteroidota</taxon>
        <taxon>Cytophagia</taxon>
        <taxon>Cytophagales</taxon>
        <taxon>Spirosomataceae</taxon>
        <taxon>Fibrella</taxon>
    </lineage>
</organism>